<feature type="domain" description="SLH" evidence="2">
    <location>
        <begin position="502"/>
        <end position="556"/>
    </location>
</feature>
<feature type="domain" description="SLH" evidence="2">
    <location>
        <begin position="380"/>
        <end position="443"/>
    </location>
</feature>
<accession>A0A4R1QH07</accession>
<feature type="domain" description="SLH" evidence="2">
    <location>
        <begin position="444"/>
        <end position="500"/>
    </location>
</feature>
<evidence type="ECO:0000256" key="1">
    <source>
        <dbReference type="SAM" id="MobiDB-lite"/>
    </source>
</evidence>
<evidence type="ECO:0000313" key="4">
    <source>
        <dbReference type="Proteomes" id="UP000295658"/>
    </source>
</evidence>
<proteinExistence type="predicted"/>
<name>A0A4R1QH07_9BACL</name>
<dbReference type="InterPro" id="IPR001119">
    <property type="entry name" value="SLH_dom"/>
</dbReference>
<dbReference type="AlphaFoldDB" id="A0A4R1QH07"/>
<dbReference type="PROSITE" id="PS51272">
    <property type="entry name" value="SLH"/>
    <property type="match status" value="3"/>
</dbReference>
<protein>
    <submittedName>
        <fullName evidence="3">S-layer family protein</fullName>
    </submittedName>
</protein>
<organism evidence="3 4">
    <name type="scientific">Thermolongibacillus altinsuensis</name>
    <dbReference type="NCBI Taxonomy" id="575256"/>
    <lineage>
        <taxon>Bacteria</taxon>
        <taxon>Bacillati</taxon>
        <taxon>Bacillota</taxon>
        <taxon>Bacilli</taxon>
        <taxon>Bacillales</taxon>
        <taxon>Anoxybacillaceae</taxon>
        <taxon>Thermolongibacillus</taxon>
    </lineage>
</organism>
<gene>
    <name evidence="3" type="ORF">EDD69_102225</name>
</gene>
<sequence length="556" mass="63142">MLRKVVSILFFFLFALVGGKMVDAHVVDLTNKAQAQANYEDYYPLIARYTGTSGVTFESYSIKWRTEQLKALEAELLKNKHGAELSLLDRVVIFPDYPAGENVLGQYFVQYQVGTKLSLLPNRYIHLYGGNDFTTPAAMATTLSHEYGHHFTYYYLLNKEQLRPTDWLRSQYASARELFRYPSVHADGSGAYEWYMPEILAEDYVQLFGSPNALKGHMQMNVELPTPFELPALQAYWGKRLGSEYAEKKPLSLLLTNYALNPLNASYYNLRFYFYSPQASAYLNAQDGAGRYASVYVDTFSIGLNEKWYDPSKLSSSVSWLFRKDFVESVLFRAVQPMSKGFNRGSTTLKIDYRNIAASVSTPPPLPDNTDEENNADEEGQRPLFPDITDAELQKAAQFLYERGIVAGYPDGTFRPNDKLLRRHAALMLIRELGLTLPNGYQMKATDVKPSDPWYKEMAIAEAHGLLAGYDGKLRPNEYITRAQMAAILTRAYANVYEQPTTNRSFVDVSPSFWAYGAINILAHNGITINDPFHPNDIVTRGQFALFLKRTVEKKQ</sequence>
<dbReference type="EMBL" id="SLUL01000002">
    <property type="protein sequence ID" value="TCL52819.1"/>
    <property type="molecule type" value="Genomic_DNA"/>
</dbReference>
<dbReference type="PANTHER" id="PTHR43308">
    <property type="entry name" value="OUTER MEMBRANE PROTEIN ALPHA-RELATED"/>
    <property type="match status" value="1"/>
</dbReference>
<dbReference type="InterPro" id="IPR051465">
    <property type="entry name" value="Cell_Envelope_Struct_Comp"/>
</dbReference>
<reference evidence="3 4" key="1">
    <citation type="submission" date="2019-03" db="EMBL/GenBank/DDBJ databases">
        <title>Genomic Encyclopedia of Type Strains, Phase IV (KMG-IV): sequencing the most valuable type-strain genomes for metagenomic binning, comparative biology and taxonomic classification.</title>
        <authorList>
            <person name="Goeker M."/>
        </authorList>
    </citation>
    <scope>NUCLEOTIDE SEQUENCE [LARGE SCALE GENOMIC DNA]</scope>
    <source>
        <strain evidence="3 4">DSM 24979</strain>
    </source>
</reference>
<evidence type="ECO:0000313" key="3">
    <source>
        <dbReference type="EMBL" id="TCL52819.1"/>
    </source>
</evidence>
<dbReference type="Pfam" id="PF00395">
    <property type="entry name" value="SLH"/>
    <property type="match status" value="3"/>
</dbReference>
<keyword evidence="4" id="KW-1185">Reference proteome</keyword>
<evidence type="ECO:0000259" key="2">
    <source>
        <dbReference type="PROSITE" id="PS51272"/>
    </source>
</evidence>
<dbReference type="Proteomes" id="UP000295658">
    <property type="component" value="Unassembled WGS sequence"/>
</dbReference>
<comment type="caution">
    <text evidence="3">The sequence shown here is derived from an EMBL/GenBank/DDBJ whole genome shotgun (WGS) entry which is preliminary data.</text>
</comment>
<feature type="compositionally biased region" description="Acidic residues" evidence="1">
    <location>
        <begin position="369"/>
        <end position="378"/>
    </location>
</feature>
<feature type="region of interest" description="Disordered" evidence="1">
    <location>
        <begin position="359"/>
        <end position="383"/>
    </location>
</feature>